<keyword evidence="4" id="KW-1185">Reference proteome</keyword>
<dbReference type="Proteomes" id="UP000580910">
    <property type="component" value="Unassembled WGS sequence"/>
</dbReference>
<dbReference type="InterPro" id="IPR036526">
    <property type="entry name" value="C-N_Hydrolase_sf"/>
</dbReference>
<reference evidence="3 4" key="1">
    <citation type="submission" date="2020-07" db="EMBL/GenBank/DDBJ databases">
        <title>Sequencing the genomes of 1000 actinobacteria strains.</title>
        <authorList>
            <person name="Klenk H.-P."/>
        </authorList>
    </citation>
    <scope>NUCLEOTIDE SEQUENCE [LARGE SCALE GENOMIC DNA]</scope>
    <source>
        <strain evidence="3 4">DSM 21349</strain>
    </source>
</reference>
<feature type="domain" description="CN hydrolase" evidence="2">
    <location>
        <begin position="4"/>
        <end position="237"/>
    </location>
</feature>
<sequence length="265" mass="27807">MTVLRVAAAQATCTSGDVPANVATAARLVRLAGSQDVRLVLLPEAFLTGYDPGVFLGEVPALEGSWLDPLREAATETGAVVVASTPLARGSAKTLSMLVVRPGGEVTAPYDKQHLDADETPFFVPGDHGASITVDGLELGLSICYDSSFPEHARDAADAGAVGYLSSSAFFPGSAHRRDTALAARALDHGMYVVLAAMTGRCGPYDFIGGSVVLDPEGRPLARLDTEEGLAIADLDPALVEETRAVRRMHADRRATLGPRVRERA</sequence>
<dbReference type="Pfam" id="PF00795">
    <property type="entry name" value="CN_hydrolase"/>
    <property type="match status" value="1"/>
</dbReference>
<dbReference type="PROSITE" id="PS50263">
    <property type="entry name" value="CN_HYDROLASE"/>
    <property type="match status" value="1"/>
</dbReference>
<evidence type="ECO:0000313" key="3">
    <source>
        <dbReference type="EMBL" id="MBA8802142.1"/>
    </source>
</evidence>
<dbReference type="PANTHER" id="PTHR23088">
    <property type="entry name" value="NITRILASE-RELATED"/>
    <property type="match status" value="1"/>
</dbReference>
<protein>
    <submittedName>
        <fullName evidence="3">Putative amidohydrolase</fullName>
    </submittedName>
</protein>
<evidence type="ECO:0000313" key="4">
    <source>
        <dbReference type="Proteomes" id="UP000580910"/>
    </source>
</evidence>
<dbReference type="EMBL" id="JACGXA010000001">
    <property type="protein sequence ID" value="MBA8802142.1"/>
    <property type="molecule type" value="Genomic_DNA"/>
</dbReference>
<proteinExistence type="inferred from homology"/>
<dbReference type="SUPFAM" id="SSF56317">
    <property type="entry name" value="Carbon-nitrogen hydrolase"/>
    <property type="match status" value="1"/>
</dbReference>
<evidence type="ECO:0000259" key="2">
    <source>
        <dbReference type="PROSITE" id="PS50263"/>
    </source>
</evidence>
<dbReference type="RefSeq" id="WP_182536395.1">
    <property type="nucleotide sequence ID" value="NZ_JACGXA010000001.1"/>
</dbReference>
<dbReference type="AlphaFoldDB" id="A0A7W3IWU7"/>
<dbReference type="GO" id="GO:0016787">
    <property type="term" value="F:hydrolase activity"/>
    <property type="evidence" value="ECO:0007669"/>
    <property type="project" value="UniProtKB-KW"/>
</dbReference>
<dbReference type="CDD" id="cd07197">
    <property type="entry name" value="nitrilase"/>
    <property type="match status" value="1"/>
</dbReference>
<evidence type="ECO:0000256" key="1">
    <source>
        <dbReference type="ARBA" id="ARBA00010613"/>
    </source>
</evidence>
<dbReference type="PANTHER" id="PTHR23088:SF27">
    <property type="entry name" value="DEAMINATED GLUTATHIONE AMIDASE"/>
    <property type="match status" value="1"/>
</dbReference>
<dbReference type="Gene3D" id="3.60.110.10">
    <property type="entry name" value="Carbon-nitrogen hydrolase"/>
    <property type="match status" value="1"/>
</dbReference>
<organism evidence="3 4">
    <name type="scientific">Nocardioides ginsengisegetis</name>
    <dbReference type="NCBI Taxonomy" id="661491"/>
    <lineage>
        <taxon>Bacteria</taxon>
        <taxon>Bacillati</taxon>
        <taxon>Actinomycetota</taxon>
        <taxon>Actinomycetes</taxon>
        <taxon>Propionibacteriales</taxon>
        <taxon>Nocardioidaceae</taxon>
        <taxon>Nocardioides</taxon>
    </lineage>
</organism>
<keyword evidence="3" id="KW-0378">Hydrolase</keyword>
<name>A0A7W3IWU7_9ACTN</name>
<comment type="caution">
    <text evidence="3">The sequence shown here is derived from an EMBL/GenBank/DDBJ whole genome shotgun (WGS) entry which is preliminary data.</text>
</comment>
<gene>
    <name evidence="3" type="ORF">FB382_000433</name>
</gene>
<accession>A0A7W3IWU7</accession>
<dbReference type="InterPro" id="IPR003010">
    <property type="entry name" value="C-N_Hydrolase"/>
</dbReference>
<comment type="similarity">
    <text evidence="1">Belongs to the carbon-nitrogen hydrolase superfamily. NIT1/NIT2 family.</text>
</comment>